<keyword evidence="2" id="KW-0648">Protein biosynthesis</keyword>
<organism evidence="2 3">
    <name type="scientific">Thanatephorus cucumeris (strain AG1-IB / isolate 7/3/14)</name>
    <name type="common">Lettuce bottom rot fungus</name>
    <name type="synonym">Rhizoctonia solani</name>
    <dbReference type="NCBI Taxonomy" id="1108050"/>
    <lineage>
        <taxon>Eukaryota</taxon>
        <taxon>Fungi</taxon>
        <taxon>Dikarya</taxon>
        <taxon>Basidiomycota</taxon>
        <taxon>Agaricomycotina</taxon>
        <taxon>Agaricomycetes</taxon>
        <taxon>Cantharellales</taxon>
        <taxon>Ceratobasidiaceae</taxon>
        <taxon>Rhizoctonia</taxon>
        <taxon>Rhizoctonia solani AG-1</taxon>
    </lineage>
</organism>
<comment type="caution">
    <text evidence="2">The sequence shown here is derived from an EMBL/GenBank/DDBJ whole genome shotgun (WGS) entry which is preliminary data.</text>
</comment>
<reference evidence="2 3" key="1">
    <citation type="journal article" date="2013" name="J. Biotechnol.">
        <title>Establishment and interpretation of the genome sequence of the phytopathogenic fungus Rhizoctonia solani AG1-IB isolate 7/3/14.</title>
        <authorList>
            <person name="Wibberg D.W."/>
            <person name="Jelonek L.J."/>
            <person name="Rupp O.R."/>
            <person name="Hennig M.H."/>
            <person name="Eikmeyer F.E."/>
            <person name="Goesmann A.G."/>
            <person name="Hartmann A.H."/>
            <person name="Borriss R.B."/>
            <person name="Grosch R.G."/>
            <person name="Puehler A.P."/>
            <person name="Schlueter A.S."/>
        </authorList>
    </citation>
    <scope>NUCLEOTIDE SEQUENCE [LARGE SCALE GENOMIC DNA]</scope>
    <source>
        <strain evidence="3">AG1-IB / isolate 7/3/14</strain>
    </source>
</reference>
<evidence type="ECO:0000313" key="3">
    <source>
        <dbReference type="Proteomes" id="UP000012065"/>
    </source>
</evidence>
<feature type="compositionally biased region" description="Acidic residues" evidence="1">
    <location>
        <begin position="73"/>
        <end position="103"/>
    </location>
</feature>
<feature type="region of interest" description="Disordered" evidence="1">
    <location>
        <begin position="160"/>
        <end position="253"/>
    </location>
</feature>
<dbReference type="HOGENOM" id="CLU_1099134_0_0_1"/>
<evidence type="ECO:0000256" key="1">
    <source>
        <dbReference type="SAM" id="MobiDB-lite"/>
    </source>
</evidence>
<feature type="region of interest" description="Disordered" evidence="1">
    <location>
        <begin position="1"/>
        <end position="108"/>
    </location>
</feature>
<feature type="compositionally biased region" description="Acidic residues" evidence="1">
    <location>
        <begin position="172"/>
        <end position="198"/>
    </location>
</feature>
<sequence>MSNTILEDVDPNLSDSEFDPPPEGGSEAATPGAGMDMFDGEDGYQDATGMAAQQEDDLFEQELQAELAKGLGEESDDDDDDDDEDQEEESESEEDGDEEEDEEFVRTRKLLNEEIRDLEAAVAKKEQDISGTQNILIKRRFEDALKKLKADLEAKVAQRAGLLSAKDKAEAAVDDDEEDEEEEEEEEEEDPEVLDQEEQPVVLDVGGVATMIGTQGGADSRDMSTPRGDIDVEIGTPMPSQPGTPAPDGMEIG</sequence>
<accession>M5BI93</accession>
<dbReference type="Proteomes" id="UP000012065">
    <property type="component" value="Unassembled WGS sequence"/>
</dbReference>
<evidence type="ECO:0000313" key="2">
    <source>
        <dbReference type="EMBL" id="CCO26099.1"/>
    </source>
</evidence>
<protein>
    <submittedName>
        <fullName evidence="2">Transcription initiation factor TFIID subunit D6</fullName>
    </submittedName>
</protein>
<gene>
    <name evidence="2" type="ORF">BN14_00116</name>
</gene>
<keyword evidence="2" id="KW-0396">Initiation factor</keyword>
<dbReference type="GO" id="GO:0003743">
    <property type="term" value="F:translation initiation factor activity"/>
    <property type="evidence" value="ECO:0007669"/>
    <property type="project" value="UniProtKB-KW"/>
</dbReference>
<proteinExistence type="predicted"/>
<dbReference type="AlphaFoldDB" id="M5BI93"/>
<feature type="compositionally biased region" description="Basic and acidic residues" evidence="1">
    <location>
        <begin position="219"/>
        <end position="230"/>
    </location>
</feature>
<name>M5BI93_THACB</name>
<dbReference type="EMBL" id="CAOJ01000142">
    <property type="protein sequence ID" value="CCO26099.1"/>
    <property type="molecule type" value="Genomic_DNA"/>
</dbReference>